<evidence type="ECO:0000256" key="1">
    <source>
        <dbReference type="PROSITE-ProRule" id="PRU00723"/>
    </source>
</evidence>
<evidence type="ECO:0000259" key="2">
    <source>
        <dbReference type="PROSITE" id="PS50103"/>
    </source>
</evidence>
<comment type="caution">
    <text evidence="3">The sequence shown here is derived from an EMBL/GenBank/DDBJ whole genome shotgun (WGS) entry which is preliminary data.</text>
</comment>
<reference evidence="3 4" key="1">
    <citation type="journal article" date="2014" name="Genome Announc.">
        <title>Genome Sequence of the Microsporidian Species Nematocida sp1 Strain ERTm6 (ATCC PRA-372).</title>
        <authorList>
            <person name="Bakowski M.A."/>
            <person name="Priest M."/>
            <person name="Young S."/>
            <person name="Cuomo C.A."/>
            <person name="Troemel E.R."/>
        </authorList>
    </citation>
    <scope>NUCLEOTIDE SEQUENCE [LARGE SCALE GENOMIC DNA]</scope>
    <source>
        <strain evidence="3 4">ERTm6</strain>
    </source>
</reference>
<dbReference type="HOGENOM" id="CLU_135949_0_0_1"/>
<dbReference type="Proteomes" id="UP000054524">
    <property type="component" value="Unassembled WGS sequence"/>
</dbReference>
<dbReference type="RefSeq" id="XP_052904661.1">
    <property type="nucleotide sequence ID" value="XM_053048856.1"/>
</dbReference>
<name>A0A086J1T8_NEMA1</name>
<dbReference type="PANTHER" id="PTHR15725">
    <property type="entry name" value="ZN-FINGER, C-X8-C-X5-C-X3-H TYPE-CONTAINING"/>
    <property type="match status" value="1"/>
</dbReference>
<dbReference type="GeneID" id="77676194"/>
<dbReference type="EMBL" id="AKIJ01000003">
    <property type="protein sequence ID" value="KFG26106.1"/>
    <property type="molecule type" value="Genomic_DNA"/>
</dbReference>
<proteinExistence type="predicted"/>
<dbReference type="GO" id="GO:0008270">
    <property type="term" value="F:zinc ion binding"/>
    <property type="evidence" value="ECO:0007669"/>
    <property type="project" value="UniProtKB-KW"/>
</dbReference>
<gene>
    <name evidence="3" type="ORF">NESG_01221</name>
</gene>
<feature type="zinc finger region" description="C3H1-type" evidence="1">
    <location>
        <begin position="1"/>
        <end position="26"/>
    </location>
</feature>
<dbReference type="PANTHER" id="PTHR15725:SF14">
    <property type="entry name" value="ZINC FINGER CCCH DOMAIN-CONTAINING PROTEIN 11A"/>
    <property type="match status" value="1"/>
</dbReference>
<sequence>MREDCFYFMTSNCARGMNCAYRHSQEAKHSQAVCNNWKNGLDCDESCPNKHSDYQVKEKPAVECYWETHGGCRKADCPYVHKQKQKVPMTNKPPCLLDIQKLNYDLEKLNIKECHENKPIVVKNIGELMKELKNIEEIFHI</sequence>
<keyword evidence="1" id="KW-0863">Zinc-finger</keyword>
<dbReference type="AlphaFoldDB" id="A0A086J1T8"/>
<feature type="domain" description="C3H1-type" evidence="2">
    <location>
        <begin position="1"/>
        <end position="26"/>
    </location>
</feature>
<keyword evidence="1" id="KW-0862">Zinc</keyword>
<dbReference type="SMART" id="SM00356">
    <property type="entry name" value="ZnF_C3H1"/>
    <property type="match status" value="3"/>
</dbReference>
<evidence type="ECO:0000313" key="3">
    <source>
        <dbReference type="EMBL" id="KFG26106.1"/>
    </source>
</evidence>
<accession>A0A086J1T8</accession>
<dbReference type="InterPro" id="IPR041686">
    <property type="entry name" value="Znf-CCCH_3"/>
</dbReference>
<dbReference type="Gene3D" id="4.10.1000.10">
    <property type="entry name" value="Zinc finger, CCCH-type"/>
    <property type="match status" value="1"/>
</dbReference>
<dbReference type="PROSITE" id="PS50103">
    <property type="entry name" value="ZF_C3H1"/>
    <property type="match status" value="1"/>
</dbReference>
<protein>
    <recommendedName>
        <fullName evidence="2">C3H1-type domain-containing protein</fullName>
    </recommendedName>
</protein>
<organism evidence="3 4">
    <name type="scientific">Nematocida ausubeli (strain ATCC PRA-371 / ERTm2)</name>
    <name type="common">Nematode killer fungus</name>
    <dbReference type="NCBI Taxonomy" id="1913371"/>
    <lineage>
        <taxon>Eukaryota</taxon>
        <taxon>Fungi</taxon>
        <taxon>Fungi incertae sedis</taxon>
        <taxon>Microsporidia</taxon>
        <taxon>Nematocida</taxon>
    </lineage>
</organism>
<keyword evidence="1" id="KW-0479">Metal-binding</keyword>
<evidence type="ECO:0000313" key="4">
    <source>
        <dbReference type="Proteomes" id="UP000054524"/>
    </source>
</evidence>
<dbReference type="OrthoDB" id="5395350at2759"/>
<dbReference type="Pfam" id="PF15663">
    <property type="entry name" value="zf-CCCH_3"/>
    <property type="match status" value="1"/>
</dbReference>
<dbReference type="InterPro" id="IPR000571">
    <property type="entry name" value="Znf_CCCH"/>
</dbReference>
<keyword evidence="4" id="KW-1185">Reference proteome</keyword>